<dbReference type="AlphaFoldDB" id="K0R6S3"/>
<keyword evidence="3" id="KW-1185">Reference proteome</keyword>
<organism evidence="2 3">
    <name type="scientific">Thalassiosira oceanica</name>
    <name type="common">Marine diatom</name>
    <dbReference type="NCBI Taxonomy" id="159749"/>
    <lineage>
        <taxon>Eukaryota</taxon>
        <taxon>Sar</taxon>
        <taxon>Stramenopiles</taxon>
        <taxon>Ochrophyta</taxon>
        <taxon>Bacillariophyta</taxon>
        <taxon>Coscinodiscophyceae</taxon>
        <taxon>Thalassiosirophycidae</taxon>
        <taxon>Thalassiosirales</taxon>
        <taxon>Thalassiosiraceae</taxon>
        <taxon>Thalassiosira</taxon>
    </lineage>
</organism>
<evidence type="ECO:0000313" key="3">
    <source>
        <dbReference type="Proteomes" id="UP000266841"/>
    </source>
</evidence>
<gene>
    <name evidence="2" type="ORF">THAOC_37105</name>
</gene>
<name>K0R6S3_THAOC</name>
<dbReference type="EMBL" id="AGNL01049797">
    <property type="protein sequence ID" value="EJK44361.1"/>
    <property type="molecule type" value="Genomic_DNA"/>
</dbReference>
<reference evidence="2 3" key="1">
    <citation type="journal article" date="2012" name="Genome Biol.">
        <title>Genome and low-iron response of an oceanic diatom adapted to chronic iron limitation.</title>
        <authorList>
            <person name="Lommer M."/>
            <person name="Specht M."/>
            <person name="Roy A.S."/>
            <person name="Kraemer L."/>
            <person name="Andreson R."/>
            <person name="Gutowska M.A."/>
            <person name="Wolf J."/>
            <person name="Bergner S.V."/>
            <person name="Schilhabel M.B."/>
            <person name="Klostermeier U.C."/>
            <person name="Beiko R.G."/>
            <person name="Rosenstiel P."/>
            <person name="Hippler M."/>
            <person name="Laroche J."/>
        </authorList>
    </citation>
    <scope>NUCLEOTIDE SEQUENCE [LARGE SCALE GENOMIC DNA]</scope>
    <source>
        <strain evidence="2 3">CCMP1005</strain>
    </source>
</reference>
<feature type="compositionally biased region" description="Basic residues" evidence="1">
    <location>
        <begin position="25"/>
        <end position="37"/>
    </location>
</feature>
<comment type="caution">
    <text evidence="2">The sequence shown here is derived from an EMBL/GenBank/DDBJ whole genome shotgun (WGS) entry which is preliminary data.</text>
</comment>
<proteinExistence type="predicted"/>
<protein>
    <submittedName>
        <fullName evidence="2">Uncharacterized protein</fullName>
    </submittedName>
</protein>
<feature type="region of interest" description="Disordered" evidence="1">
    <location>
        <begin position="11"/>
        <end position="52"/>
    </location>
</feature>
<sequence length="119" mass="13057">SNAWVGGARLRQKGGDTLGDMTTHTHPHTRVTSKKQKMAMPMPARSLTRPPFGNKAVVRSTQLLLPEALHRQSCANSWLAVELRLLKAQAVLLELKCVSGALSTLICSQTLFTFHDINP</sequence>
<evidence type="ECO:0000313" key="2">
    <source>
        <dbReference type="EMBL" id="EJK44361.1"/>
    </source>
</evidence>
<dbReference type="Proteomes" id="UP000266841">
    <property type="component" value="Unassembled WGS sequence"/>
</dbReference>
<accession>K0R6S3</accession>
<feature type="non-terminal residue" evidence="2">
    <location>
        <position position="1"/>
    </location>
</feature>
<evidence type="ECO:0000256" key="1">
    <source>
        <dbReference type="SAM" id="MobiDB-lite"/>
    </source>
</evidence>